<proteinExistence type="predicted"/>
<accession>A0A918QX84</accession>
<organism evidence="1 2">
    <name type="scientific">Algibacter mikhailovii</name>
    <dbReference type="NCBI Taxonomy" id="425498"/>
    <lineage>
        <taxon>Bacteria</taxon>
        <taxon>Pseudomonadati</taxon>
        <taxon>Bacteroidota</taxon>
        <taxon>Flavobacteriia</taxon>
        <taxon>Flavobacteriales</taxon>
        <taxon>Flavobacteriaceae</taxon>
        <taxon>Algibacter</taxon>
    </lineage>
</organism>
<comment type="caution">
    <text evidence="1">The sequence shown here is derived from an EMBL/GenBank/DDBJ whole genome shotgun (WGS) entry which is preliminary data.</text>
</comment>
<reference evidence="1" key="2">
    <citation type="submission" date="2020-09" db="EMBL/GenBank/DDBJ databases">
        <authorList>
            <person name="Sun Q."/>
            <person name="Kim S."/>
        </authorList>
    </citation>
    <scope>NUCLEOTIDE SEQUENCE</scope>
    <source>
        <strain evidence="1">KCTC 12710</strain>
    </source>
</reference>
<reference evidence="1" key="1">
    <citation type="journal article" date="2014" name="Int. J. Syst. Evol. Microbiol.">
        <title>Complete genome sequence of Corynebacterium casei LMG S-19264T (=DSM 44701T), isolated from a smear-ripened cheese.</title>
        <authorList>
            <consortium name="US DOE Joint Genome Institute (JGI-PGF)"/>
            <person name="Walter F."/>
            <person name="Albersmeier A."/>
            <person name="Kalinowski J."/>
            <person name="Ruckert C."/>
        </authorList>
    </citation>
    <scope>NUCLEOTIDE SEQUENCE</scope>
    <source>
        <strain evidence="1">KCTC 12710</strain>
    </source>
</reference>
<dbReference type="EMBL" id="BMWZ01000002">
    <property type="protein sequence ID" value="GGZ75033.1"/>
    <property type="molecule type" value="Genomic_DNA"/>
</dbReference>
<dbReference type="RefSeq" id="WP_189359732.1">
    <property type="nucleotide sequence ID" value="NZ_BMWZ01000002.1"/>
</dbReference>
<evidence type="ECO:0000313" key="2">
    <source>
        <dbReference type="Proteomes" id="UP000636004"/>
    </source>
</evidence>
<sequence length="348" mass="39722">MNLKAKIPSIYHAISPEVLDIEIPAETIATCDACNHCRSPQSPRINTKCCDYHPNLPNFLIGYILTDEDESYELGRHRIRDQIKAQAGVTPYGTVPPVPYYQRRIKESNHFVSSGSHELRESLLCPYYDQGRCTVYKYRNSTCVTFYCSSIGGVAGKSFWNKVKTYLELAETTLSQYAMQQLGWPPAQIKTYTVGTMDFNVEDKKGNINKENYGKLWGGWAGREEEFYIKCYEIVSKVDAHTFKQITGLKHEILEVAISDTQKNFIKNMLPEKLVLHPNVNSEKAEEGYTLMSLGEETAKIPLLILPLIRSFNGKRTTLEVYQLGFDVLYNMEEVVDELRKKGMLINV</sequence>
<keyword evidence="2" id="KW-1185">Reference proteome</keyword>
<gene>
    <name evidence="1" type="ORF">GCM10007028_10560</name>
</gene>
<evidence type="ECO:0000313" key="1">
    <source>
        <dbReference type="EMBL" id="GGZ75033.1"/>
    </source>
</evidence>
<name>A0A918QX84_9FLAO</name>
<dbReference type="AlphaFoldDB" id="A0A918QX84"/>
<protein>
    <submittedName>
        <fullName evidence="1">Uncharacterized protein</fullName>
    </submittedName>
</protein>
<dbReference type="Proteomes" id="UP000636004">
    <property type="component" value="Unassembled WGS sequence"/>
</dbReference>